<proteinExistence type="predicted"/>
<accession>A0AAE0UX48</accession>
<reference evidence="2" key="1">
    <citation type="submission" date="2023-06" db="EMBL/GenBank/DDBJ databases">
        <title>Male Hemibagrus guttatus genome.</title>
        <authorList>
            <person name="Bian C."/>
        </authorList>
    </citation>
    <scope>NUCLEOTIDE SEQUENCE</scope>
    <source>
        <strain evidence="2">Male_cb2023</strain>
        <tissue evidence="2">Muscle</tissue>
    </source>
</reference>
<dbReference type="InterPro" id="IPR000477">
    <property type="entry name" value="RT_dom"/>
</dbReference>
<dbReference type="Proteomes" id="UP001274896">
    <property type="component" value="Unassembled WGS sequence"/>
</dbReference>
<evidence type="ECO:0000259" key="1">
    <source>
        <dbReference type="Pfam" id="PF00078"/>
    </source>
</evidence>
<sequence length="477" mass="53317">MAKSDRAPFQIGVSDVPQSAVSRLQPESKGYIKAAPWTVQTKSRPMTCSMTAPIEEQTSSLGDEEKSRRDLLFETGCSPVTTRRRSWQVIRNLCQKGLKCDEHQRMIHVRSCATSEDNEALSHSSAFPVAIASTRPTAGFTFNPSASGRMLRRSTTHANKSSELVCKEAIVSLGLVLKDKKPGNVKSNEYDVDSLIIITAAFPIKLLFPLAALYHLSSRNRRQGKLQALDGVSPACLKVCADQLAPIFTQIFNRSLVQCEVPRCFKCSTIIPVPKKPKISELNDYRPATLTSVVMKSFERLVLAYLKDITGPLLDPHQFDYQANRSVDDAVNMGMHYIMQYLDRPGNFARILFVDYCSAFNTIISDLLQTKLMEISVPTPICQWITNFLTDKQQQVRLGKLTSGSLTISTGAHLPTLQELYTSRMEKCASRITLDPIHPAHPLFELLPSGRRYRAVNARTSKHKNSFFPQAIHLLNN</sequence>
<gene>
    <name evidence="2" type="ORF">QTP70_001045</name>
</gene>
<dbReference type="PANTHER" id="PTHR47510">
    <property type="entry name" value="REVERSE TRANSCRIPTASE DOMAIN-CONTAINING PROTEIN"/>
    <property type="match status" value="1"/>
</dbReference>
<dbReference type="PANTHER" id="PTHR47510:SF3">
    <property type="entry name" value="ENDO_EXONUCLEASE_PHOSPHATASE DOMAIN-CONTAINING PROTEIN"/>
    <property type="match status" value="1"/>
</dbReference>
<dbReference type="EMBL" id="JAUCMX010000015">
    <property type="protein sequence ID" value="KAK3521223.1"/>
    <property type="molecule type" value="Genomic_DNA"/>
</dbReference>
<name>A0AAE0UX48_9TELE</name>
<dbReference type="AlphaFoldDB" id="A0AAE0UX48"/>
<feature type="domain" description="Reverse transcriptase" evidence="1">
    <location>
        <begin position="274"/>
        <end position="395"/>
    </location>
</feature>
<evidence type="ECO:0000313" key="2">
    <source>
        <dbReference type="EMBL" id="KAK3521223.1"/>
    </source>
</evidence>
<organism evidence="2 3">
    <name type="scientific">Hemibagrus guttatus</name>
    <dbReference type="NCBI Taxonomy" id="175788"/>
    <lineage>
        <taxon>Eukaryota</taxon>
        <taxon>Metazoa</taxon>
        <taxon>Chordata</taxon>
        <taxon>Craniata</taxon>
        <taxon>Vertebrata</taxon>
        <taxon>Euteleostomi</taxon>
        <taxon>Actinopterygii</taxon>
        <taxon>Neopterygii</taxon>
        <taxon>Teleostei</taxon>
        <taxon>Ostariophysi</taxon>
        <taxon>Siluriformes</taxon>
        <taxon>Bagridae</taxon>
        <taxon>Hemibagrus</taxon>
    </lineage>
</organism>
<evidence type="ECO:0000313" key="3">
    <source>
        <dbReference type="Proteomes" id="UP001274896"/>
    </source>
</evidence>
<protein>
    <recommendedName>
        <fullName evidence="1">Reverse transcriptase domain-containing protein</fullName>
    </recommendedName>
</protein>
<comment type="caution">
    <text evidence="2">The sequence shown here is derived from an EMBL/GenBank/DDBJ whole genome shotgun (WGS) entry which is preliminary data.</text>
</comment>
<dbReference type="Pfam" id="PF00078">
    <property type="entry name" value="RVT_1"/>
    <property type="match status" value="1"/>
</dbReference>
<keyword evidence="3" id="KW-1185">Reference proteome</keyword>